<gene>
    <name evidence="3" type="ORF">GCM10011360_32850</name>
</gene>
<evidence type="ECO:0000313" key="4">
    <source>
        <dbReference type="Proteomes" id="UP000612855"/>
    </source>
</evidence>
<dbReference type="RefSeq" id="WP_188478906.1">
    <property type="nucleotide sequence ID" value="NZ_BMFJ01000002.1"/>
</dbReference>
<dbReference type="Proteomes" id="UP000612855">
    <property type="component" value="Unassembled WGS sequence"/>
</dbReference>
<feature type="transmembrane region" description="Helical" evidence="1">
    <location>
        <begin position="132"/>
        <end position="152"/>
    </location>
</feature>
<feature type="transmembrane region" description="Helical" evidence="1">
    <location>
        <begin position="20"/>
        <end position="37"/>
    </location>
</feature>
<protein>
    <recommendedName>
        <fullName evidence="2">CAAX prenyl protease 2/Lysostaphin resistance protein A-like domain-containing protein</fullName>
    </recommendedName>
</protein>
<dbReference type="Pfam" id="PF02517">
    <property type="entry name" value="Rce1-like"/>
    <property type="match status" value="1"/>
</dbReference>
<evidence type="ECO:0000259" key="2">
    <source>
        <dbReference type="Pfam" id="PF02517"/>
    </source>
</evidence>
<feature type="transmembrane region" description="Helical" evidence="1">
    <location>
        <begin position="275"/>
        <end position="298"/>
    </location>
</feature>
<feature type="transmembrane region" description="Helical" evidence="1">
    <location>
        <begin position="105"/>
        <end position="126"/>
    </location>
</feature>
<sequence length="300" mass="32637">MKAYAPHEAYVDPARGSAALVQTVVGFIAVEFLYGLGRNTMDWLLFQIAPDTADALMERVSATAILYDLAGFLLLALLVVFVAWKNHNRGLRSLTGPAALVWPDMLRATIGGGLLYLALEAVYPFWTDDGVSMQPFATWLGLLPFALLALLIQTGAEELFYRGYLQQQIAARFPSPLVWMVVPNLAFASVHWFNEAAVDESTRYVIWAFAFGLAASDLVARSGSLGAAIGFHLANNIFAFLVVGDLDGPDSGLALFLYPPLPDGTGESLLPPEPILGWMLVIDLVIIALAWLAVRVAIRR</sequence>
<dbReference type="EMBL" id="BMFJ01000002">
    <property type="protein sequence ID" value="GGE42914.1"/>
    <property type="molecule type" value="Genomic_DNA"/>
</dbReference>
<keyword evidence="1" id="KW-0812">Transmembrane</keyword>
<feature type="transmembrane region" description="Helical" evidence="1">
    <location>
        <begin position="64"/>
        <end position="84"/>
    </location>
</feature>
<dbReference type="GO" id="GO:0080120">
    <property type="term" value="P:CAAX-box protein maturation"/>
    <property type="evidence" value="ECO:0007669"/>
    <property type="project" value="UniProtKB-ARBA"/>
</dbReference>
<name>A0A917ADH0_9RHOB</name>
<feature type="domain" description="CAAX prenyl protease 2/Lysostaphin resistance protein A-like" evidence="2">
    <location>
        <begin position="141"/>
        <end position="238"/>
    </location>
</feature>
<keyword evidence="4" id="KW-1185">Reference proteome</keyword>
<accession>A0A917ADH0</accession>
<dbReference type="GO" id="GO:0004175">
    <property type="term" value="F:endopeptidase activity"/>
    <property type="evidence" value="ECO:0007669"/>
    <property type="project" value="UniProtKB-ARBA"/>
</dbReference>
<evidence type="ECO:0000256" key="1">
    <source>
        <dbReference type="SAM" id="Phobius"/>
    </source>
</evidence>
<dbReference type="AlphaFoldDB" id="A0A917ADH0"/>
<feature type="transmembrane region" description="Helical" evidence="1">
    <location>
        <begin position="225"/>
        <end position="243"/>
    </location>
</feature>
<reference evidence="4" key="1">
    <citation type="journal article" date="2019" name="Int. J. Syst. Evol. Microbiol.">
        <title>The Global Catalogue of Microorganisms (GCM) 10K type strain sequencing project: providing services to taxonomists for standard genome sequencing and annotation.</title>
        <authorList>
            <consortium name="The Broad Institute Genomics Platform"/>
            <consortium name="The Broad Institute Genome Sequencing Center for Infectious Disease"/>
            <person name="Wu L."/>
            <person name="Ma J."/>
        </authorList>
    </citation>
    <scope>NUCLEOTIDE SEQUENCE [LARGE SCALE GENOMIC DNA]</scope>
    <source>
        <strain evidence="4">CGMCC 1.12664</strain>
    </source>
</reference>
<proteinExistence type="predicted"/>
<keyword evidence="1" id="KW-1133">Transmembrane helix</keyword>
<comment type="caution">
    <text evidence="3">The sequence shown here is derived from an EMBL/GenBank/DDBJ whole genome shotgun (WGS) entry which is preliminary data.</text>
</comment>
<evidence type="ECO:0000313" key="3">
    <source>
        <dbReference type="EMBL" id="GGE42914.1"/>
    </source>
</evidence>
<organism evidence="3 4">
    <name type="scientific">Primorskyibacter flagellatus</name>
    <dbReference type="NCBI Taxonomy" id="1387277"/>
    <lineage>
        <taxon>Bacteria</taxon>
        <taxon>Pseudomonadati</taxon>
        <taxon>Pseudomonadota</taxon>
        <taxon>Alphaproteobacteria</taxon>
        <taxon>Rhodobacterales</taxon>
        <taxon>Roseobacteraceae</taxon>
        <taxon>Primorskyibacter</taxon>
    </lineage>
</organism>
<dbReference type="InterPro" id="IPR003675">
    <property type="entry name" value="Rce1/LyrA-like_dom"/>
</dbReference>
<keyword evidence="1" id="KW-0472">Membrane</keyword>